<accession>A0A2G1VUI5</accession>
<feature type="domain" description="DNA topoisomerase IB N-terminal" evidence="8">
    <location>
        <begin position="42"/>
        <end position="89"/>
    </location>
</feature>
<dbReference type="EC" id="5.6.2.1" evidence="3"/>
<dbReference type="EMBL" id="NQXA01000002">
    <property type="protein sequence ID" value="PHQ30391.1"/>
    <property type="molecule type" value="Genomic_DNA"/>
</dbReference>
<dbReference type="Gene3D" id="3.30.66.10">
    <property type="entry name" value="DNA topoisomerase I domain"/>
    <property type="match status" value="1"/>
</dbReference>
<dbReference type="InterPro" id="IPR035447">
    <property type="entry name" value="DNA_topo_I_N_sf"/>
</dbReference>
<dbReference type="InterPro" id="IPR014711">
    <property type="entry name" value="TopoI_cat_a-hlx-sub_euk"/>
</dbReference>
<reference evidence="9 10" key="1">
    <citation type="submission" date="2017-08" db="EMBL/GenBank/DDBJ databases">
        <title>The whole genome shortgun sequences of strain Leeuwenhoekiella nanhaiensis G18 from the South China Sea.</title>
        <authorList>
            <person name="Liu Q."/>
        </authorList>
    </citation>
    <scope>NUCLEOTIDE SEQUENCE [LARGE SCALE GENOMIC DNA]</scope>
    <source>
        <strain evidence="9 10">G18</strain>
    </source>
</reference>
<dbReference type="Pfam" id="PF01028">
    <property type="entry name" value="Topoisom_I"/>
    <property type="match status" value="1"/>
</dbReference>
<evidence type="ECO:0000259" key="7">
    <source>
        <dbReference type="Pfam" id="PF01028"/>
    </source>
</evidence>
<evidence type="ECO:0000256" key="3">
    <source>
        <dbReference type="ARBA" id="ARBA00012891"/>
    </source>
</evidence>
<dbReference type="PRINTS" id="PR00416">
    <property type="entry name" value="EUTPISMRASEI"/>
</dbReference>
<proteinExistence type="inferred from homology"/>
<comment type="similarity">
    <text evidence="2">Belongs to the type IB topoisomerase family.</text>
</comment>
<evidence type="ECO:0000256" key="1">
    <source>
        <dbReference type="ARBA" id="ARBA00000213"/>
    </source>
</evidence>
<feature type="domain" description="DNA topoisomerase I catalytic core eukaryotic-type" evidence="7">
    <location>
        <begin position="103"/>
        <end position="317"/>
    </location>
</feature>
<dbReference type="InterPro" id="IPR011010">
    <property type="entry name" value="DNA_brk_join_enz"/>
</dbReference>
<dbReference type="Gene3D" id="3.90.15.10">
    <property type="entry name" value="Topoisomerase I, Chain A, domain 3"/>
    <property type="match status" value="1"/>
</dbReference>
<evidence type="ECO:0000256" key="6">
    <source>
        <dbReference type="ARBA" id="ARBA00023235"/>
    </source>
</evidence>
<dbReference type="GO" id="GO:0006265">
    <property type="term" value="P:DNA topological change"/>
    <property type="evidence" value="ECO:0007669"/>
    <property type="project" value="InterPro"/>
</dbReference>
<sequence>MTITQDTLQEILDSPQEAAKLANLIYVTDEHLTICRKKHGKGFRYCKNDITIKSKPLLQRIKKLVIPPAWQDVLISEPENGHLQAVGRDEKDRKVYLYHESWNKLRNETKFLKLAAFANVLPQLRKQVDADLDDPEMTRRKVLALVIRLMEETHIRVGNAYYAKHNETYGLSTLRTRHVKTTESGMRFKFVGKKGKEHDIAITDEQLIELVNQCEDIPGWELFQFYDENGNKDHIDSGMVNEYIHELSGDLFSAKDFRTWAATKIFFESLRDLGYVEDEKQNAKNLITAYDATAEGLGNTRSVCRDYYVHPVIPEAYQDGSITKSFEKLKDKSLRNRKNFSKTEQVIAEMLSNYEVSI</sequence>
<dbReference type="GO" id="GO:0003917">
    <property type="term" value="F:DNA topoisomerase type I (single strand cut, ATP-independent) activity"/>
    <property type="evidence" value="ECO:0007669"/>
    <property type="project" value="UniProtKB-EC"/>
</dbReference>
<evidence type="ECO:0000259" key="8">
    <source>
        <dbReference type="Pfam" id="PF21338"/>
    </source>
</evidence>
<keyword evidence="6 9" id="KW-0413">Isomerase</keyword>
<keyword evidence="5" id="KW-0238">DNA-binding</keyword>
<dbReference type="Pfam" id="PF21338">
    <property type="entry name" value="Top1B_N_bact"/>
    <property type="match status" value="1"/>
</dbReference>
<dbReference type="GO" id="GO:0003677">
    <property type="term" value="F:DNA binding"/>
    <property type="evidence" value="ECO:0007669"/>
    <property type="project" value="UniProtKB-KW"/>
</dbReference>
<dbReference type="InterPro" id="IPR013500">
    <property type="entry name" value="TopoI_cat_euk"/>
</dbReference>
<protein>
    <recommendedName>
        <fullName evidence="3">DNA topoisomerase</fullName>
        <ecNumber evidence="3">5.6.2.1</ecNumber>
    </recommendedName>
</protein>
<dbReference type="AlphaFoldDB" id="A0A2G1VUI5"/>
<keyword evidence="10" id="KW-1185">Reference proteome</keyword>
<comment type="caution">
    <text evidence="9">The sequence shown here is derived from an EMBL/GenBank/DDBJ whole genome shotgun (WGS) entry which is preliminary data.</text>
</comment>
<dbReference type="Proteomes" id="UP000229433">
    <property type="component" value="Unassembled WGS sequence"/>
</dbReference>
<name>A0A2G1VUI5_9FLAO</name>
<organism evidence="9 10">
    <name type="scientific">Leeuwenhoekiella nanhaiensis</name>
    <dbReference type="NCBI Taxonomy" id="1655491"/>
    <lineage>
        <taxon>Bacteria</taxon>
        <taxon>Pseudomonadati</taxon>
        <taxon>Bacteroidota</taxon>
        <taxon>Flavobacteriia</taxon>
        <taxon>Flavobacteriales</taxon>
        <taxon>Flavobacteriaceae</taxon>
        <taxon>Leeuwenhoekiella</taxon>
    </lineage>
</organism>
<comment type="catalytic activity">
    <reaction evidence="1">
        <text>ATP-independent breakage of single-stranded DNA, followed by passage and rejoining.</text>
        <dbReference type="EC" id="5.6.2.1"/>
    </reaction>
</comment>
<dbReference type="InterPro" id="IPR049331">
    <property type="entry name" value="Top1B_N_bact"/>
</dbReference>
<dbReference type="SUPFAM" id="SSF56349">
    <property type="entry name" value="DNA breaking-rejoining enzymes"/>
    <property type="match status" value="1"/>
</dbReference>
<evidence type="ECO:0000256" key="2">
    <source>
        <dbReference type="ARBA" id="ARBA00006645"/>
    </source>
</evidence>
<evidence type="ECO:0000313" key="9">
    <source>
        <dbReference type="EMBL" id="PHQ30391.1"/>
    </source>
</evidence>
<dbReference type="Gene3D" id="1.10.132.120">
    <property type="match status" value="1"/>
</dbReference>
<dbReference type="SUPFAM" id="SSF55869">
    <property type="entry name" value="DNA topoisomerase I domain"/>
    <property type="match status" value="1"/>
</dbReference>
<dbReference type="PROSITE" id="PS52038">
    <property type="entry name" value="TOPO_IB_2"/>
    <property type="match status" value="1"/>
</dbReference>
<gene>
    <name evidence="9" type="ORF">CJ305_05375</name>
</gene>
<evidence type="ECO:0000256" key="5">
    <source>
        <dbReference type="ARBA" id="ARBA00023125"/>
    </source>
</evidence>
<keyword evidence="4" id="KW-0799">Topoisomerase</keyword>
<evidence type="ECO:0000313" key="10">
    <source>
        <dbReference type="Proteomes" id="UP000229433"/>
    </source>
</evidence>
<dbReference type="OrthoDB" id="9778962at2"/>
<dbReference type="RefSeq" id="WP_099645224.1">
    <property type="nucleotide sequence ID" value="NZ_KZ319288.1"/>
</dbReference>
<evidence type="ECO:0000256" key="4">
    <source>
        <dbReference type="ARBA" id="ARBA00023029"/>
    </source>
</evidence>
<dbReference type="InterPro" id="IPR001631">
    <property type="entry name" value="TopoI"/>
</dbReference>